<dbReference type="AlphaFoldDB" id="A0A2T0Q844"/>
<dbReference type="PANTHER" id="PTHR32114:SF2">
    <property type="entry name" value="ABC TRANSPORTER ABCH.3"/>
    <property type="match status" value="1"/>
</dbReference>
<dbReference type="SUPFAM" id="SSF52540">
    <property type="entry name" value="P-loop containing nucleoside triphosphate hydrolases"/>
    <property type="match status" value="1"/>
</dbReference>
<evidence type="ECO:0000256" key="2">
    <source>
        <dbReference type="ARBA" id="ARBA00011322"/>
    </source>
</evidence>
<gene>
    <name evidence="6" type="ORF">CLV72_103559</name>
</gene>
<dbReference type="Gene3D" id="3.40.50.300">
    <property type="entry name" value="P-loop containing nucleotide triphosphate hydrolases"/>
    <property type="match status" value="2"/>
</dbReference>
<evidence type="ECO:0000259" key="5">
    <source>
        <dbReference type="Pfam" id="PF02463"/>
    </source>
</evidence>
<organism evidence="6 7">
    <name type="scientific">Allonocardiopsis opalescens</name>
    <dbReference type="NCBI Taxonomy" id="1144618"/>
    <lineage>
        <taxon>Bacteria</taxon>
        <taxon>Bacillati</taxon>
        <taxon>Actinomycetota</taxon>
        <taxon>Actinomycetes</taxon>
        <taxon>Streptosporangiales</taxon>
        <taxon>Allonocardiopsis</taxon>
    </lineage>
</organism>
<evidence type="ECO:0000256" key="3">
    <source>
        <dbReference type="ARBA" id="ARBA00013368"/>
    </source>
</evidence>
<feature type="compositionally biased region" description="Basic and acidic residues" evidence="4">
    <location>
        <begin position="8"/>
        <end position="18"/>
    </location>
</feature>
<dbReference type="RefSeq" id="WP_245930134.1">
    <property type="nucleotide sequence ID" value="NZ_PVZC01000003.1"/>
</dbReference>
<protein>
    <recommendedName>
        <fullName evidence="3">Nuclease SbcCD subunit C</fullName>
    </recommendedName>
</protein>
<evidence type="ECO:0000256" key="1">
    <source>
        <dbReference type="ARBA" id="ARBA00006930"/>
    </source>
</evidence>
<keyword evidence="7" id="KW-1185">Reference proteome</keyword>
<accession>A0A2T0Q844</accession>
<dbReference type="CDD" id="cd00267">
    <property type="entry name" value="ABC_ATPase"/>
    <property type="match status" value="1"/>
</dbReference>
<feature type="domain" description="RecF/RecN/SMC N-terminal" evidence="5">
    <location>
        <begin position="82"/>
        <end position="671"/>
    </location>
</feature>
<dbReference type="Proteomes" id="UP000237846">
    <property type="component" value="Unassembled WGS sequence"/>
</dbReference>
<evidence type="ECO:0000313" key="6">
    <source>
        <dbReference type="EMBL" id="PRX99951.1"/>
    </source>
</evidence>
<comment type="caution">
    <text evidence="6">The sequence shown here is derived from an EMBL/GenBank/DDBJ whole genome shotgun (WGS) entry which is preliminary data.</text>
</comment>
<dbReference type="EMBL" id="PVZC01000003">
    <property type="protein sequence ID" value="PRX99951.1"/>
    <property type="molecule type" value="Genomic_DNA"/>
</dbReference>
<dbReference type="InterPro" id="IPR027417">
    <property type="entry name" value="P-loop_NTPase"/>
</dbReference>
<proteinExistence type="inferred from homology"/>
<comment type="similarity">
    <text evidence="1">Belongs to the SMC family. SbcC subfamily.</text>
</comment>
<comment type="subunit">
    <text evidence="2">Heterodimer of SbcC and SbcD.</text>
</comment>
<evidence type="ECO:0000313" key="7">
    <source>
        <dbReference type="Proteomes" id="UP000237846"/>
    </source>
</evidence>
<dbReference type="Pfam" id="PF02463">
    <property type="entry name" value="SMC_N"/>
    <property type="match status" value="1"/>
</dbReference>
<name>A0A2T0Q844_9ACTN</name>
<dbReference type="InterPro" id="IPR003395">
    <property type="entry name" value="RecF/RecN/SMC_N"/>
</dbReference>
<dbReference type="PANTHER" id="PTHR32114">
    <property type="entry name" value="ABC TRANSPORTER ABCH.3"/>
    <property type="match status" value="1"/>
</dbReference>
<reference evidence="6 7" key="1">
    <citation type="submission" date="2018-03" db="EMBL/GenBank/DDBJ databases">
        <title>Genomic Encyclopedia of Archaeal and Bacterial Type Strains, Phase II (KMG-II): from individual species to whole genera.</title>
        <authorList>
            <person name="Goeker M."/>
        </authorList>
    </citation>
    <scope>NUCLEOTIDE SEQUENCE [LARGE SCALE GENOMIC DNA]</scope>
    <source>
        <strain evidence="6 7">DSM 45601</strain>
    </source>
</reference>
<evidence type="ECO:0000256" key="4">
    <source>
        <dbReference type="SAM" id="MobiDB-lite"/>
    </source>
</evidence>
<sequence>MTGDAADPDGRDGPDESGRGAAGPTDPIWLRLAAADLDPEAHALVVAALHGDAELEAALRGEPAVEAPPVPPRSQYRPRRAYLRRVRVRGFRGIGREAVLDLRPGPGLTVVIGRNGSGKSSLAEAAEVALTGRSQRWEGMQTAWRDGWRNLHDGERTEASVELVLAGDRESTEVTRVWTGSSVRSAEGAVTRPGRSPEPLSTLGWDDDLRRYRPFLSYAEVGRTIEGRASELYDMLSALIGLTGLASAERRLARACRELSRRARRPGKELPELVAALREAAPGNQRAEAALAALEGPDIDLERVAGLAKADPVDPEELIVLRRTRRLAVPEESTASDVIDELRGAALELAMVAGTKSARAHGVIDLLRRALEHHAQHSADARCPVCGADDALGPDWAARAVAEIGALESTASGAEAAYARAEEAREKARVLLAPPPEWVPRDSELGRAWAEWSAGSSRSDLVELADHVVRAGRRLRGAAQIARVEAAHRLSEISEPTEGWALLADRLALWVERARDAEFAQDVRGPAERARAWLVQAARELRNERLRPLASQAEMVWRRLRQERHIDLGALRLIGSGLQRRVAVDVTLDGAESAETSPGVLSQGEMHALALAVCLPRTLAKGNPFGFLIVDDPVQAMDGPTVEGLADVLAQVGRHRQLVVFTHDTRLTSALRRLQLPATIRTITRTPNSEVFVR</sequence>
<feature type="region of interest" description="Disordered" evidence="4">
    <location>
        <begin position="1"/>
        <end position="25"/>
    </location>
</feature>